<keyword evidence="4 6" id="KW-1133">Transmembrane helix</keyword>
<dbReference type="PANTHER" id="PTHR31123:SF1">
    <property type="entry name" value="ACCUMULATION OF DYADS PROTEIN 2-RELATED"/>
    <property type="match status" value="1"/>
</dbReference>
<evidence type="ECO:0000256" key="1">
    <source>
        <dbReference type="ARBA" id="ARBA00004141"/>
    </source>
</evidence>
<dbReference type="PANTHER" id="PTHR31123">
    <property type="entry name" value="ACCUMULATION OF DYADS PROTEIN 2-RELATED"/>
    <property type="match status" value="1"/>
</dbReference>
<dbReference type="OrthoDB" id="3648309at2759"/>
<feature type="transmembrane region" description="Helical" evidence="6">
    <location>
        <begin position="50"/>
        <end position="69"/>
    </location>
</feature>
<comment type="caution">
    <text evidence="7">The sequence shown here is derived from an EMBL/GenBank/DDBJ whole genome shotgun (WGS) entry which is preliminary data.</text>
</comment>
<dbReference type="Pfam" id="PF01184">
    <property type="entry name" value="Gpr1_Fun34_YaaH"/>
    <property type="match status" value="1"/>
</dbReference>
<evidence type="ECO:0000256" key="4">
    <source>
        <dbReference type="ARBA" id="ARBA00022989"/>
    </source>
</evidence>
<keyword evidence="5 6" id="KW-0472">Membrane</keyword>
<gene>
    <name evidence="7" type="ORF">BGW38_010624</name>
</gene>
<keyword evidence="8" id="KW-1185">Reference proteome</keyword>
<organism evidence="7 8">
    <name type="scientific">Lunasporangiospora selenospora</name>
    <dbReference type="NCBI Taxonomy" id="979761"/>
    <lineage>
        <taxon>Eukaryota</taxon>
        <taxon>Fungi</taxon>
        <taxon>Fungi incertae sedis</taxon>
        <taxon>Mucoromycota</taxon>
        <taxon>Mortierellomycotina</taxon>
        <taxon>Mortierellomycetes</taxon>
        <taxon>Mortierellales</taxon>
        <taxon>Mortierellaceae</taxon>
        <taxon>Lunasporangiospora</taxon>
    </lineage>
</organism>
<protein>
    <submittedName>
        <fullName evidence="7">Uncharacterized protein</fullName>
    </submittedName>
</protein>
<feature type="transmembrane region" description="Helical" evidence="6">
    <location>
        <begin position="182"/>
        <end position="202"/>
    </location>
</feature>
<dbReference type="Proteomes" id="UP000780801">
    <property type="component" value="Unassembled WGS sequence"/>
</dbReference>
<feature type="non-terminal residue" evidence="7">
    <location>
        <position position="232"/>
    </location>
</feature>
<proteinExistence type="inferred from homology"/>
<comment type="subcellular location">
    <subcellularLocation>
        <location evidence="1">Membrane</location>
        <topology evidence="1">Multi-pass membrane protein</topology>
    </subcellularLocation>
</comment>
<feature type="transmembrane region" description="Helical" evidence="6">
    <location>
        <begin position="122"/>
        <end position="143"/>
    </location>
</feature>
<dbReference type="AlphaFoldDB" id="A0A9P6FW02"/>
<evidence type="ECO:0000256" key="2">
    <source>
        <dbReference type="ARBA" id="ARBA00005587"/>
    </source>
</evidence>
<accession>A0A9P6FW02</accession>
<evidence type="ECO:0000313" key="8">
    <source>
        <dbReference type="Proteomes" id="UP000780801"/>
    </source>
</evidence>
<dbReference type="EMBL" id="JAABOA010000887">
    <property type="protein sequence ID" value="KAF9582888.1"/>
    <property type="molecule type" value="Genomic_DNA"/>
</dbReference>
<comment type="similarity">
    <text evidence="2">Belongs to the acetate uptake transporter (AceTr) (TC 2.A.96) family.</text>
</comment>
<evidence type="ECO:0000256" key="5">
    <source>
        <dbReference type="ARBA" id="ARBA00023136"/>
    </source>
</evidence>
<evidence type="ECO:0000313" key="7">
    <source>
        <dbReference type="EMBL" id="KAF9582888.1"/>
    </source>
</evidence>
<name>A0A9P6FW02_9FUNG</name>
<dbReference type="GO" id="GO:0015123">
    <property type="term" value="F:acetate transmembrane transporter activity"/>
    <property type="evidence" value="ECO:0007669"/>
    <property type="project" value="TreeGrafter"/>
</dbReference>
<dbReference type="InterPro" id="IPR051633">
    <property type="entry name" value="AceTr"/>
</dbReference>
<dbReference type="InterPro" id="IPR000791">
    <property type="entry name" value="Gpr1/Fun34/SatP-like"/>
</dbReference>
<evidence type="ECO:0000256" key="3">
    <source>
        <dbReference type="ARBA" id="ARBA00022692"/>
    </source>
</evidence>
<feature type="transmembrane region" description="Helical" evidence="6">
    <location>
        <begin position="12"/>
        <end position="38"/>
    </location>
</feature>
<keyword evidence="3 6" id="KW-0812">Transmembrane</keyword>
<sequence>MTGTNPVPLLSLLGIASATPLALLATAVCLFVTGMYNLRVGQSVHSPGNYMLGVTVCYGGIGQAITGILEFLAGSSIRGTLFTTLGMYWLSYGALSLPGFGIAPTATILEGSQTIMTLDPDYVAQLAIISLSWTIVASLLWTLTWRTNLINIILFFLVALIQWLETVALFTRAESGSELRKVEGALMVLGALFAWYFAMALLCQKSLGSVYELPLGELPLKDEEEGLLSRPG</sequence>
<feature type="transmembrane region" description="Helical" evidence="6">
    <location>
        <begin position="149"/>
        <end position="170"/>
    </location>
</feature>
<feature type="transmembrane region" description="Helical" evidence="6">
    <location>
        <begin position="89"/>
        <end position="110"/>
    </location>
</feature>
<evidence type="ECO:0000256" key="6">
    <source>
        <dbReference type="SAM" id="Phobius"/>
    </source>
</evidence>
<reference evidence="7" key="1">
    <citation type="journal article" date="2020" name="Fungal Divers.">
        <title>Resolving the Mortierellaceae phylogeny through synthesis of multi-gene phylogenetics and phylogenomics.</title>
        <authorList>
            <person name="Vandepol N."/>
            <person name="Liber J."/>
            <person name="Desiro A."/>
            <person name="Na H."/>
            <person name="Kennedy M."/>
            <person name="Barry K."/>
            <person name="Grigoriev I.V."/>
            <person name="Miller A.N."/>
            <person name="O'Donnell K."/>
            <person name="Stajich J.E."/>
            <person name="Bonito G."/>
        </authorList>
    </citation>
    <scope>NUCLEOTIDE SEQUENCE</scope>
    <source>
        <strain evidence="7">KOD1015</strain>
    </source>
</reference>
<dbReference type="GO" id="GO:0005886">
    <property type="term" value="C:plasma membrane"/>
    <property type="evidence" value="ECO:0007669"/>
    <property type="project" value="TreeGrafter"/>
</dbReference>